<accession>A0A1G7W8Q7</accession>
<dbReference type="AlphaFoldDB" id="A0A1G7W8Q7"/>
<sequence length="532" mass="59175">MQDTILTDAAQFPRKTHGEPARIVDDDSIEFREGEHVTIRDGSSLSTAGVVSIAVLGSMALAGKPVRCSGVLPGVTLLVSTGALRAPGGNEADQVIDDIWGRIRPGLVDWLTMRTSPAGVTMALGSDIRLEFGWDDRHRVCDGAMQIDVEHDPAFAAEYPKRRRQHPLVERSPEPVDRARKQETQLRGLLVTALEKSIQTNDVLYARLPASVRYRATGALTAWREFRKEAEAFAPSSLAAMLKTDPPTMLVRDYAEITRRLLPHGVEDVPPENLAVHASHSVVWQAFDERHGVLYEPTPALHRLLDQAYIADDVPIGALELPVETLCIIPEPSRWAQTGESEAIALFRGTKATANGRSRIISVVTCSRSADARRSMVVDALDLSLDDPGKTIRELLDDAFSEPQPGDGEIRQHWRHALDYAIKMLLYLTARDAHVVHDRDYSEAPREFSGLGKRKRVERLAQIEQLYDRHIVGPAILDRESTDSLLTDGVHHEVRGHWRRPHFRMQPHGPNSSLRKLAFIGPTIVRPDRLGL</sequence>
<proteinExistence type="predicted"/>
<organism evidence="1 2">
    <name type="scientific">Paraburkholderia phenazinium</name>
    <dbReference type="NCBI Taxonomy" id="60549"/>
    <lineage>
        <taxon>Bacteria</taxon>
        <taxon>Pseudomonadati</taxon>
        <taxon>Pseudomonadota</taxon>
        <taxon>Betaproteobacteria</taxon>
        <taxon>Burkholderiales</taxon>
        <taxon>Burkholderiaceae</taxon>
        <taxon>Paraburkholderia</taxon>
    </lineage>
</organism>
<protein>
    <submittedName>
        <fullName evidence="1">Uncharacterized protein</fullName>
    </submittedName>
</protein>
<dbReference type="Pfam" id="PF26125">
    <property type="entry name" value="AcrVA2-like"/>
    <property type="match status" value="1"/>
</dbReference>
<gene>
    <name evidence="1" type="ORF">SAMN05216466_104453</name>
</gene>
<dbReference type="Proteomes" id="UP000199706">
    <property type="component" value="Unassembled WGS sequence"/>
</dbReference>
<dbReference type="InterPro" id="IPR058915">
    <property type="entry name" value="AcrVA2-like"/>
</dbReference>
<evidence type="ECO:0000313" key="2">
    <source>
        <dbReference type="Proteomes" id="UP000199706"/>
    </source>
</evidence>
<dbReference type="RefSeq" id="WP_090684794.1">
    <property type="nucleotide sequence ID" value="NZ_CADERL010000034.1"/>
</dbReference>
<reference evidence="1 2" key="1">
    <citation type="submission" date="2016-10" db="EMBL/GenBank/DDBJ databases">
        <authorList>
            <person name="de Groot N.N."/>
        </authorList>
    </citation>
    <scope>NUCLEOTIDE SEQUENCE [LARGE SCALE GENOMIC DNA]</scope>
    <source>
        <strain evidence="1 2">LMG 2247</strain>
    </source>
</reference>
<dbReference type="OrthoDB" id="8895745at2"/>
<name>A0A1G7W8Q7_9BURK</name>
<evidence type="ECO:0000313" key="1">
    <source>
        <dbReference type="EMBL" id="SDG68364.1"/>
    </source>
</evidence>
<dbReference type="EMBL" id="FNCJ01000004">
    <property type="protein sequence ID" value="SDG68364.1"/>
    <property type="molecule type" value="Genomic_DNA"/>
</dbReference>